<sequence>WLAHEEAAGRNLPKPIVTDAYQRRENYEKACSELNKMLLEGRDEYLNHGLEVRDTFIPSTVAEGEGGGYEIPVRVYIPLPSSTHPQPPTDPKPGNEGENVNTNVNNPNSKNTLILYLHGGALLLGSPYTEDLTCRRISHSLSVTIYSIAYRLLPEHSADDALSDALVTFRYLLTAYPEYDVVVVGGDGDGDRGDGRIKGVLLRGPVLCDASNLDFLPERFRGMHTSLSTPFYTSLLSIPALTPENRTVAPLPLELAFSESNLSNSSLSSSPIPSITPPPQPKHYIQVCTNDIYYSDGVLYAEILREQGVDVRLDVVVGYPHTFWLKAPFLERAVRAEGDMLGGLRWILEG</sequence>
<evidence type="ECO:0000256" key="2">
    <source>
        <dbReference type="SAM" id="MobiDB-lite"/>
    </source>
</evidence>
<dbReference type="Gene3D" id="3.40.50.1820">
    <property type="entry name" value="alpha/beta hydrolase"/>
    <property type="match status" value="1"/>
</dbReference>
<dbReference type="OrthoDB" id="408631at2759"/>
<protein>
    <recommendedName>
        <fullName evidence="3">Alpha/beta hydrolase fold-3 domain-containing protein</fullName>
    </recommendedName>
</protein>
<organism evidence="4 5">
    <name type="scientific">Hymenoscyphus albidus</name>
    <dbReference type="NCBI Taxonomy" id="595503"/>
    <lineage>
        <taxon>Eukaryota</taxon>
        <taxon>Fungi</taxon>
        <taxon>Dikarya</taxon>
        <taxon>Ascomycota</taxon>
        <taxon>Pezizomycotina</taxon>
        <taxon>Leotiomycetes</taxon>
        <taxon>Helotiales</taxon>
        <taxon>Helotiaceae</taxon>
        <taxon>Hymenoscyphus</taxon>
    </lineage>
</organism>
<feature type="non-terminal residue" evidence="4">
    <location>
        <position position="350"/>
    </location>
</feature>
<feature type="region of interest" description="Disordered" evidence="2">
    <location>
        <begin position="78"/>
        <end position="102"/>
    </location>
</feature>
<dbReference type="InterPro" id="IPR050300">
    <property type="entry name" value="GDXG_lipolytic_enzyme"/>
</dbReference>
<comment type="caution">
    <text evidence="4">The sequence shown here is derived from an EMBL/GenBank/DDBJ whole genome shotgun (WGS) entry which is preliminary data.</text>
</comment>
<feature type="non-terminal residue" evidence="4">
    <location>
        <position position="1"/>
    </location>
</feature>
<dbReference type="SUPFAM" id="SSF53474">
    <property type="entry name" value="alpha/beta-Hydrolases"/>
    <property type="match status" value="1"/>
</dbReference>
<dbReference type="PANTHER" id="PTHR48081:SF8">
    <property type="entry name" value="ALPHA_BETA HYDROLASE FOLD-3 DOMAIN-CONTAINING PROTEIN-RELATED"/>
    <property type="match status" value="1"/>
</dbReference>
<dbReference type="InterPro" id="IPR013094">
    <property type="entry name" value="AB_hydrolase_3"/>
</dbReference>
<reference evidence="4" key="1">
    <citation type="submission" date="2021-07" db="EMBL/GenBank/DDBJ databases">
        <authorList>
            <person name="Durling M."/>
        </authorList>
    </citation>
    <scope>NUCLEOTIDE SEQUENCE</scope>
</reference>
<evidence type="ECO:0000313" key="4">
    <source>
        <dbReference type="EMBL" id="CAG8977226.1"/>
    </source>
</evidence>
<dbReference type="Pfam" id="PF07859">
    <property type="entry name" value="Abhydrolase_3"/>
    <property type="match status" value="1"/>
</dbReference>
<evidence type="ECO:0000259" key="3">
    <source>
        <dbReference type="Pfam" id="PF07859"/>
    </source>
</evidence>
<evidence type="ECO:0000256" key="1">
    <source>
        <dbReference type="ARBA" id="ARBA00022801"/>
    </source>
</evidence>
<keyword evidence="5" id="KW-1185">Reference proteome</keyword>
<dbReference type="Proteomes" id="UP000701801">
    <property type="component" value="Unassembled WGS sequence"/>
</dbReference>
<feature type="domain" description="Alpha/beta hydrolase fold-3" evidence="3">
    <location>
        <begin position="114"/>
        <end position="187"/>
    </location>
</feature>
<accession>A0A9N9LTF1</accession>
<keyword evidence="1" id="KW-0378">Hydrolase</keyword>
<evidence type="ECO:0000313" key="5">
    <source>
        <dbReference type="Proteomes" id="UP000701801"/>
    </source>
</evidence>
<dbReference type="GO" id="GO:0016787">
    <property type="term" value="F:hydrolase activity"/>
    <property type="evidence" value="ECO:0007669"/>
    <property type="project" value="UniProtKB-KW"/>
</dbReference>
<dbReference type="EMBL" id="CAJVRM010000208">
    <property type="protein sequence ID" value="CAG8977226.1"/>
    <property type="molecule type" value="Genomic_DNA"/>
</dbReference>
<gene>
    <name evidence="4" type="ORF">HYALB_00007922</name>
</gene>
<dbReference type="InterPro" id="IPR029058">
    <property type="entry name" value="AB_hydrolase_fold"/>
</dbReference>
<dbReference type="PANTHER" id="PTHR48081">
    <property type="entry name" value="AB HYDROLASE SUPERFAMILY PROTEIN C4A8.06C"/>
    <property type="match status" value="1"/>
</dbReference>
<name>A0A9N9LTF1_9HELO</name>
<proteinExistence type="predicted"/>
<dbReference type="AlphaFoldDB" id="A0A9N9LTF1"/>